<dbReference type="PANTHER" id="PTHR30349">
    <property type="entry name" value="PHAGE INTEGRASE-RELATED"/>
    <property type="match status" value="1"/>
</dbReference>
<dbReference type="InterPro" id="IPR050090">
    <property type="entry name" value="Tyrosine_recombinase_XerCD"/>
</dbReference>
<evidence type="ECO:0000256" key="1">
    <source>
        <dbReference type="ARBA" id="ARBA00003283"/>
    </source>
</evidence>
<dbReference type="InterPro" id="IPR004107">
    <property type="entry name" value="Integrase_SAM-like_N"/>
</dbReference>
<proteinExistence type="inferred from homology"/>
<feature type="domain" description="Tyr recombinase" evidence="9">
    <location>
        <begin position="116"/>
        <end position="305"/>
    </location>
</feature>
<evidence type="ECO:0000256" key="7">
    <source>
        <dbReference type="SAM" id="Coils"/>
    </source>
</evidence>
<dbReference type="Pfam" id="PF00589">
    <property type="entry name" value="Phage_integrase"/>
    <property type="match status" value="1"/>
</dbReference>
<gene>
    <name evidence="11" type="ORF">H8S62_04835</name>
</gene>
<dbReference type="Pfam" id="PF14659">
    <property type="entry name" value="Phage_int_SAM_3"/>
    <property type="match status" value="1"/>
</dbReference>
<evidence type="ECO:0000313" key="12">
    <source>
        <dbReference type="Proteomes" id="UP000607645"/>
    </source>
</evidence>
<sequence>MLFGDWLGYWFEHHSKPKLRPTTEAGYESRIHLHIIPALGNIPLNKLTQNDLQQFYAQLKKTGRKRFTDLYGEGLSDRMVRMCHATCRTALEKAVQEGLIRTNPAIGCKLPPKKARVMQVLDREELQRFLIQAKAEGYYELFLLDLATGLRRGELMALQWDDLDFKTGVLNVNKQIYDVKGELQLSTPKTKTSIRKLTLPPAVVEVLKEYRETVDSRWMFPSPVKEDCPMTPCAVRRRLQLILEHAECKHVRFHDLRHTFATLSLQNGMDVKTLSAMLGHVSAATTLDIYTHITDDMRHTAAVNIDRGIGKGVASEEEVEPSTAQPEAPRMTDFKPYIGKKRKPGTGCVSEINDHLYEGRYSPMWPDGKKHAQNVYAKTREECEEKLKELIVQMKAEIAEAKKKAAEGK</sequence>
<keyword evidence="12" id="KW-1185">Reference proteome</keyword>
<dbReference type="InterPro" id="IPR013762">
    <property type="entry name" value="Integrase-like_cat_sf"/>
</dbReference>
<comment type="similarity">
    <text evidence="2">Belongs to the 'phage' integrase family.</text>
</comment>
<evidence type="ECO:0000256" key="2">
    <source>
        <dbReference type="ARBA" id="ARBA00008857"/>
    </source>
</evidence>
<evidence type="ECO:0000256" key="8">
    <source>
        <dbReference type="SAM" id="MobiDB-lite"/>
    </source>
</evidence>
<organism evidence="11 12">
    <name type="scientific">Lawsonibacter faecis</name>
    <dbReference type="NCBI Taxonomy" id="2763052"/>
    <lineage>
        <taxon>Bacteria</taxon>
        <taxon>Bacillati</taxon>
        <taxon>Bacillota</taxon>
        <taxon>Clostridia</taxon>
        <taxon>Eubacteriales</taxon>
        <taxon>Oscillospiraceae</taxon>
        <taxon>Lawsonibacter</taxon>
    </lineage>
</organism>
<feature type="region of interest" description="Disordered" evidence="8">
    <location>
        <begin position="313"/>
        <end position="336"/>
    </location>
</feature>
<dbReference type="GO" id="GO:0015074">
    <property type="term" value="P:DNA integration"/>
    <property type="evidence" value="ECO:0007669"/>
    <property type="project" value="UniProtKB-KW"/>
</dbReference>
<dbReference type="InterPro" id="IPR011010">
    <property type="entry name" value="DNA_brk_join_enz"/>
</dbReference>
<dbReference type="Proteomes" id="UP000607645">
    <property type="component" value="Unassembled WGS sequence"/>
</dbReference>
<dbReference type="PROSITE" id="PS51900">
    <property type="entry name" value="CB"/>
    <property type="match status" value="1"/>
</dbReference>
<evidence type="ECO:0000256" key="5">
    <source>
        <dbReference type="ARBA" id="ARBA00023172"/>
    </source>
</evidence>
<keyword evidence="7" id="KW-0175">Coiled coil</keyword>
<dbReference type="GO" id="GO:0006310">
    <property type="term" value="P:DNA recombination"/>
    <property type="evidence" value="ECO:0007669"/>
    <property type="project" value="UniProtKB-KW"/>
</dbReference>
<comment type="caution">
    <text evidence="11">The sequence shown here is derived from an EMBL/GenBank/DDBJ whole genome shotgun (WGS) entry which is preliminary data.</text>
</comment>
<evidence type="ECO:0000256" key="3">
    <source>
        <dbReference type="ARBA" id="ARBA00022908"/>
    </source>
</evidence>
<evidence type="ECO:0000256" key="4">
    <source>
        <dbReference type="ARBA" id="ARBA00023125"/>
    </source>
</evidence>
<dbReference type="CDD" id="cd01189">
    <property type="entry name" value="INT_ICEBs1_C_like"/>
    <property type="match status" value="1"/>
</dbReference>
<evidence type="ECO:0000259" key="10">
    <source>
        <dbReference type="PROSITE" id="PS51900"/>
    </source>
</evidence>
<dbReference type="GO" id="GO:0003677">
    <property type="term" value="F:DNA binding"/>
    <property type="evidence" value="ECO:0007669"/>
    <property type="project" value="UniProtKB-UniRule"/>
</dbReference>
<keyword evidence="3" id="KW-0229">DNA integration</keyword>
<dbReference type="EMBL" id="JACOPQ010000003">
    <property type="protein sequence ID" value="MBC5736333.1"/>
    <property type="molecule type" value="Genomic_DNA"/>
</dbReference>
<comment type="function">
    <text evidence="1">Site-specific tyrosine recombinase, which acts by catalyzing the cutting and rejoining of the recombining DNA molecules.</text>
</comment>
<accession>A0A8J6J9X5</accession>
<evidence type="ECO:0000256" key="6">
    <source>
        <dbReference type="PROSITE-ProRule" id="PRU01248"/>
    </source>
</evidence>
<dbReference type="InterPro" id="IPR010998">
    <property type="entry name" value="Integrase_recombinase_N"/>
</dbReference>
<reference evidence="11" key="1">
    <citation type="submission" date="2020-08" db="EMBL/GenBank/DDBJ databases">
        <title>Genome public.</title>
        <authorList>
            <person name="Liu C."/>
            <person name="Sun Q."/>
        </authorList>
    </citation>
    <scope>NUCLEOTIDE SEQUENCE</scope>
    <source>
        <strain evidence="11">NSJ-52</strain>
    </source>
</reference>
<feature type="coiled-coil region" evidence="7">
    <location>
        <begin position="369"/>
        <end position="404"/>
    </location>
</feature>
<feature type="domain" description="Core-binding (CB)" evidence="10">
    <location>
        <begin position="1"/>
        <end position="95"/>
    </location>
</feature>
<dbReference type="SUPFAM" id="SSF56349">
    <property type="entry name" value="DNA breaking-rejoining enzymes"/>
    <property type="match status" value="1"/>
</dbReference>
<dbReference type="InterPro" id="IPR044068">
    <property type="entry name" value="CB"/>
</dbReference>
<dbReference type="Gene3D" id="1.10.443.10">
    <property type="entry name" value="Intergrase catalytic core"/>
    <property type="match status" value="1"/>
</dbReference>
<dbReference type="InterPro" id="IPR002104">
    <property type="entry name" value="Integrase_catalytic"/>
</dbReference>
<evidence type="ECO:0000259" key="9">
    <source>
        <dbReference type="PROSITE" id="PS51898"/>
    </source>
</evidence>
<keyword evidence="5" id="KW-0233">DNA recombination</keyword>
<dbReference type="AlphaFoldDB" id="A0A8J6J9X5"/>
<keyword evidence="4 6" id="KW-0238">DNA-binding</keyword>
<dbReference type="PROSITE" id="PS51898">
    <property type="entry name" value="TYR_RECOMBINASE"/>
    <property type="match status" value="1"/>
</dbReference>
<evidence type="ECO:0000313" key="11">
    <source>
        <dbReference type="EMBL" id="MBC5736333.1"/>
    </source>
</evidence>
<dbReference type="PANTHER" id="PTHR30349:SF41">
    <property type="entry name" value="INTEGRASE_RECOMBINASE PROTEIN MJ0367-RELATED"/>
    <property type="match status" value="1"/>
</dbReference>
<protein>
    <submittedName>
        <fullName evidence="11">Site-specific integrase</fullName>
    </submittedName>
</protein>
<name>A0A8J6J9X5_9FIRM</name>
<dbReference type="Gene3D" id="1.10.150.130">
    <property type="match status" value="1"/>
</dbReference>